<dbReference type="EMBL" id="AMCI01006120">
    <property type="protein sequence ID" value="EJW94894.1"/>
    <property type="molecule type" value="Genomic_DNA"/>
</dbReference>
<dbReference type="InterPro" id="IPR012338">
    <property type="entry name" value="Beta-lactam/transpept-like"/>
</dbReference>
<feature type="domain" description="Penicillin-binding protein transpeptidase" evidence="1">
    <location>
        <begin position="54"/>
        <end position="215"/>
    </location>
</feature>
<dbReference type="InterPro" id="IPR001460">
    <property type="entry name" value="PCN-bd_Tpept"/>
</dbReference>
<dbReference type="GO" id="GO:0071555">
    <property type="term" value="P:cell wall organization"/>
    <property type="evidence" value="ECO:0007669"/>
    <property type="project" value="TreeGrafter"/>
</dbReference>
<organism evidence="2">
    <name type="scientific">gut metagenome</name>
    <dbReference type="NCBI Taxonomy" id="749906"/>
    <lineage>
        <taxon>unclassified sequences</taxon>
        <taxon>metagenomes</taxon>
        <taxon>organismal metagenomes</taxon>
    </lineage>
</organism>
<name>J9G5V4_9ZZZZ</name>
<reference evidence="2" key="1">
    <citation type="journal article" date="2012" name="PLoS ONE">
        <title>Gene sets for utilization of primary and secondary nutrition supplies in the distal gut of endangered iberian lynx.</title>
        <authorList>
            <person name="Alcaide M."/>
            <person name="Messina E."/>
            <person name="Richter M."/>
            <person name="Bargiela R."/>
            <person name="Peplies J."/>
            <person name="Huws S.A."/>
            <person name="Newbold C.J."/>
            <person name="Golyshin P.N."/>
            <person name="Simon M.A."/>
            <person name="Lopez G."/>
            <person name="Yakimov M.M."/>
            <person name="Ferrer M."/>
        </authorList>
    </citation>
    <scope>NUCLEOTIDE SEQUENCE</scope>
</reference>
<dbReference type="GO" id="GO:0008658">
    <property type="term" value="F:penicillin binding"/>
    <property type="evidence" value="ECO:0007669"/>
    <property type="project" value="InterPro"/>
</dbReference>
<dbReference type="Gene3D" id="3.40.710.10">
    <property type="entry name" value="DD-peptidase/beta-lactamase superfamily"/>
    <property type="match status" value="1"/>
</dbReference>
<dbReference type="GO" id="GO:0071972">
    <property type="term" value="F:peptidoglycan L,D-transpeptidase activity"/>
    <property type="evidence" value="ECO:0007669"/>
    <property type="project" value="TreeGrafter"/>
</dbReference>
<proteinExistence type="predicted"/>
<dbReference type="GO" id="GO:0005886">
    <property type="term" value="C:plasma membrane"/>
    <property type="evidence" value="ECO:0007669"/>
    <property type="project" value="TreeGrafter"/>
</dbReference>
<feature type="non-terminal residue" evidence="2">
    <location>
        <position position="220"/>
    </location>
</feature>
<dbReference type="PANTHER" id="PTHR30627">
    <property type="entry name" value="PEPTIDOGLYCAN D,D-TRANSPEPTIDASE"/>
    <property type="match status" value="1"/>
</dbReference>
<dbReference type="PANTHER" id="PTHR30627:SF2">
    <property type="entry name" value="PEPTIDOGLYCAN D,D-TRANSPEPTIDASE MRDA"/>
    <property type="match status" value="1"/>
</dbReference>
<sequence length="220" mass="24624">MSILPLTLHFRNRWKELLENGMNDMIATRAQKREEEKARGEFNPELKDEITGAAAVVVNVKTGAPLAIASWPTYDVSHIMENYQELMEAPNTPLFNRALMGAYAPGSTFKPCVAIASLSEGIINTEEKIKCEGVYTKYAAEGYAPECWIWNAKKGEHLTHPEENVTTALRDSCNYYFYTVSHDLGVDKMGEYAHNFGLGVKTGIELTETKGNMSNQENHI</sequence>
<protein>
    <submittedName>
        <fullName evidence="2">Penicillin-binding protein 2</fullName>
    </submittedName>
</protein>
<comment type="caution">
    <text evidence="2">The sequence shown here is derived from an EMBL/GenBank/DDBJ whole genome shotgun (WGS) entry which is preliminary data.</text>
</comment>
<dbReference type="Pfam" id="PF00905">
    <property type="entry name" value="Transpeptidase"/>
    <property type="match status" value="1"/>
</dbReference>
<accession>J9G5V4</accession>
<evidence type="ECO:0000313" key="2">
    <source>
        <dbReference type="EMBL" id="EJW94894.1"/>
    </source>
</evidence>
<evidence type="ECO:0000259" key="1">
    <source>
        <dbReference type="Pfam" id="PF00905"/>
    </source>
</evidence>
<dbReference type="SUPFAM" id="SSF56601">
    <property type="entry name" value="beta-lactamase/transpeptidase-like"/>
    <property type="match status" value="1"/>
</dbReference>
<dbReference type="AlphaFoldDB" id="J9G5V4"/>
<dbReference type="InterPro" id="IPR050515">
    <property type="entry name" value="Beta-lactam/transpept"/>
</dbReference>
<gene>
    <name evidence="2" type="ORF">EVA_16999</name>
</gene>